<dbReference type="Gene3D" id="3.40.50.300">
    <property type="entry name" value="P-loop containing nucleotide triphosphate hydrolases"/>
    <property type="match status" value="1"/>
</dbReference>
<evidence type="ECO:0000256" key="2">
    <source>
        <dbReference type="ARBA" id="ARBA00022840"/>
    </source>
</evidence>
<dbReference type="Proteomes" id="UP000576082">
    <property type="component" value="Unassembled WGS sequence"/>
</dbReference>
<keyword evidence="4" id="KW-0472">Membrane</keyword>
<feature type="transmembrane region" description="Helical" evidence="4">
    <location>
        <begin position="323"/>
        <end position="343"/>
    </location>
</feature>
<dbReference type="RefSeq" id="WP_169654482.1">
    <property type="nucleotide sequence ID" value="NZ_JABANE010000003.1"/>
</dbReference>
<dbReference type="EMBL" id="JABANE010000003">
    <property type="protein sequence ID" value="NME66727.1"/>
    <property type="molecule type" value="Genomic_DNA"/>
</dbReference>
<gene>
    <name evidence="6" type="ORF">HHU12_02005</name>
</gene>
<evidence type="ECO:0000259" key="5">
    <source>
        <dbReference type="SMART" id="SM00534"/>
    </source>
</evidence>
<evidence type="ECO:0000256" key="3">
    <source>
        <dbReference type="ARBA" id="ARBA00023125"/>
    </source>
</evidence>
<dbReference type="InterPro" id="IPR000432">
    <property type="entry name" value="DNA_mismatch_repair_MutS_C"/>
</dbReference>
<protein>
    <recommendedName>
        <fullName evidence="5">DNA mismatch repair proteins mutS family domain-containing protein</fullName>
    </recommendedName>
</protein>
<evidence type="ECO:0000256" key="4">
    <source>
        <dbReference type="SAM" id="Phobius"/>
    </source>
</evidence>
<dbReference type="PANTHER" id="PTHR11361:SF99">
    <property type="entry name" value="DNA MISMATCH REPAIR PROTEIN"/>
    <property type="match status" value="1"/>
</dbReference>
<feature type="transmembrane region" description="Helical" evidence="4">
    <location>
        <begin position="209"/>
        <end position="228"/>
    </location>
</feature>
<dbReference type="SUPFAM" id="SSF52540">
    <property type="entry name" value="P-loop containing nucleoside triphosphate hydrolases"/>
    <property type="match status" value="1"/>
</dbReference>
<feature type="transmembrane region" description="Helical" evidence="4">
    <location>
        <begin position="50"/>
        <end position="69"/>
    </location>
</feature>
<keyword evidence="3" id="KW-0238">DNA-binding</keyword>
<dbReference type="PANTHER" id="PTHR11361">
    <property type="entry name" value="DNA MISMATCH REPAIR PROTEIN MUTS FAMILY MEMBER"/>
    <property type="match status" value="1"/>
</dbReference>
<proteinExistence type="predicted"/>
<dbReference type="GO" id="GO:0005829">
    <property type="term" value="C:cytosol"/>
    <property type="evidence" value="ECO:0007669"/>
    <property type="project" value="TreeGrafter"/>
</dbReference>
<keyword evidence="4" id="KW-1133">Transmembrane helix</keyword>
<dbReference type="GO" id="GO:0030983">
    <property type="term" value="F:mismatched DNA binding"/>
    <property type="evidence" value="ECO:0007669"/>
    <property type="project" value="InterPro"/>
</dbReference>
<dbReference type="Pfam" id="PF00488">
    <property type="entry name" value="MutS_V"/>
    <property type="match status" value="1"/>
</dbReference>
<feature type="domain" description="DNA mismatch repair proteins mutS family" evidence="5">
    <location>
        <begin position="425"/>
        <end position="601"/>
    </location>
</feature>
<dbReference type="GO" id="GO:0005524">
    <property type="term" value="F:ATP binding"/>
    <property type="evidence" value="ECO:0007669"/>
    <property type="project" value="UniProtKB-KW"/>
</dbReference>
<dbReference type="SUPFAM" id="SSF48334">
    <property type="entry name" value="DNA repair protein MutS, domain III"/>
    <property type="match status" value="1"/>
</dbReference>
<dbReference type="Gene3D" id="1.10.1420.10">
    <property type="match status" value="1"/>
</dbReference>
<keyword evidence="7" id="KW-1185">Reference proteome</keyword>
<evidence type="ECO:0000313" key="7">
    <source>
        <dbReference type="Proteomes" id="UP000576082"/>
    </source>
</evidence>
<reference evidence="6 7" key="1">
    <citation type="submission" date="2020-04" db="EMBL/GenBank/DDBJ databases">
        <title>Flammeovirga sp. SR4, a novel species isolated from seawater.</title>
        <authorList>
            <person name="Wang X."/>
        </authorList>
    </citation>
    <scope>NUCLEOTIDE SEQUENCE [LARGE SCALE GENOMIC DNA]</scope>
    <source>
        <strain evidence="6 7">ATCC 23126</strain>
    </source>
</reference>
<evidence type="ECO:0000256" key="1">
    <source>
        <dbReference type="ARBA" id="ARBA00022741"/>
    </source>
</evidence>
<feature type="transmembrane region" description="Helical" evidence="4">
    <location>
        <begin position="26"/>
        <end position="44"/>
    </location>
</feature>
<keyword evidence="4" id="KW-0812">Transmembrane</keyword>
<sequence length="605" mass="69262">MSNYQEKLSQISLQLKQLNSKSQRYSMMRLSTVVAGIFIAYFAYQFYEEGGLFFSFFIILVLFVLLVRVHTDVIKQIRELETLKLLTENEVNISKGEANIYEDGEEYNTTVHNYGHDLDVFGTHSLFHFINRCSTQWGERLLASFFAQDSHATPSEEIKERQEVVKELAGKESFSDQLKLFLFDDSKPKKYFNINSIALKNFKFERETFLKGYLIFVPIAWILIYLSVHTSFEYSKEAAAVLVLSNFWIMGKVGKQVSTFIAYLDSTSESLSRLANAIKLISEEEFKSVLLVNKIKELEGGDFYKPLLKLSNDIEQLYIRKNMLGLVVLYVIIPFDILVVFKIRKWFNKYPDLFDKLFDVIGSIEAYNSLGTHKRNYSDWAMPDFEDNETIVFEGEDMGHPLIFEGNNGIQNGGVRNSYTLDASNRISIVTGSNMSGKSTFLRVIGVNLLLAYAGTVVCASSFKMGRKPRLITSMRIADSLRLSESTFKAELERIRLIIEAVDQGGCDLFLVDEMLRGTNSVDKLKGSFALLQKLQESSASHILVATHDLQLSEFEEHKPNITKNYHFDFDYTNNEFDFDYKLKNGVCEKFNASLLLSELGLETE</sequence>
<feature type="transmembrane region" description="Helical" evidence="4">
    <location>
        <begin position="441"/>
        <end position="463"/>
    </location>
</feature>
<dbReference type="InterPro" id="IPR045076">
    <property type="entry name" value="MutS"/>
</dbReference>
<dbReference type="InterPro" id="IPR036187">
    <property type="entry name" value="DNA_mismatch_repair_MutS_sf"/>
</dbReference>
<evidence type="ECO:0000313" key="6">
    <source>
        <dbReference type="EMBL" id="NME66727.1"/>
    </source>
</evidence>
<keyword evidence="2" id="KW-0067">ATP-binding</keyword>
<dbReference type="InterPro" id="IPR027417">
    <property type="entry name" value="P-loop_NTPase"/>
</dbReference>
<dbReference type="AlphaFoldDB" id="A0A7X9P0F7"/>
<organism evidence="6 7">
    <name type="scientific">Flammeovirga aprica JL-4</name>
    <dbReference type="NCBI Taxonomy" id="694437"/>
    <lineage>
        <taxon>Bacteria</taxon>
        <taxon>Pseudomonadati</taxon>
        <taxon>Bacteroidota</taxon>
        <taxon>Cytophagia</taxon>
        <taxon>Cytophagales</taxon>
        <taxon>Flammeovirgaceae</taxon>
        <taxon>Flammeovirga</taxon>
    </lineage>
</organism>
<accession>A0A7X9P0F7</accession>
<comment type="caution">
    <text evidence="6">The sequence shown here is derived from an EMBL/GenBank/DDBJ whole genome shotgun (WGS) entry which is preliminary data.</text>
</comment>
<dbReference type="GO" id="GO:0006298">
    <property type="term" value="P:mismatch repair"/>
    <property type="evidence" value="ECO:0007669"/>
    <property type="project" value="InterPro"/>
</dbReference>
<dbReference type="GO" id="GO:0140664">
    <property type="term" value="F:ATP-dependent DNA damage sensor activity"/>
    <property type="evidence" value="ECO:0007669"/>
    <property type="project" value="InterPro"/>
</dbReference>
<name>A0A7X9P0F7_9BACT</name>
<keyword evidence="1" id="KW-0547">Nucleotide-binding</keyword>
<dbReference type="SMART" id="SM00534">
    <property type="entry name" value="MUTSac"/>
    <property type="match status" value="1"/>
</dbReference>